<dbReference type="PROSITE" id="PS52029">
    <property type="entry name" value="LD_TPASE"/>
    <property type="match status" value="1"/>
</dbReference>
<organism evidence="12 13">
    <name type="scientific">Yoonia tamlensis</name>
    <dbReference type="NCBI Taxonomy" id="390270"/>
    <lineage>
        <taxon>Bacteria</taxon>
        <taxon>Pseudomonadati</taxon>
        <taxon>Pseudomonadota</taxon>
        <taxon>Alphaproteobacteria</taxon>
        <taxon>Rhodobacterales</taxon>
        <taxon>Paracoccaceae</taxon>
        <taxon>Yoonia</taxon>
    </lineage>
</organism>
<sequence length="263" mass="29030">MQPLTILSRRAFGAMMLAGTAAACTPQIPEEEVPQAPEDFLPGYGPIEDAGYRLPGIPSEYLQGVNRRVSGIYNGEQDGNTLDVDPYAKFLYHVRRDGTTTRYPVGVGRAGKSIRGNATIRIKRQWPGWTPTANMLRTEPEVYGDLAAGIPGGLRSPLGARALYLFRGSRDTYYRIHGTNDLESIGNSGSAGCIRMFNQDIIHLYDQIDVPMKVHIRSPEESMRVDPENYERGVELPPKIISADELLGEEAEALDHPPVFEDA</sequence>
<evidence type="ECO:0000256" key="8">
    <source>
        <dbReference type="ARBA" id="ARBA00023316"/>
    </source>
</evidence>
<feature type="signal peptide" evidence="10">
    <location>
        <begin position="1"/>
        <end position="23"/>
    </location>
</feature>
<dbReference type="EMBL" id="FOYP01000001">
    <property type="protein sequence ID" value="SFR31943.1"/>
    <property type="molecule type" value="Genomic_DNA"/>
</dbReference>
<evidence type="ECO:0000256" key="6">
    <source>
        <dbReference type="ARBA" id="ARBA00022960"/>
    </source>
</evidence>
<dbReference type="PANTHER" id="PTHR30582">
    <property type="entry name" value="L,D-TRANSPEPTIDASE"/>
    <property type="match status" value="1"/>
</dbReference>
<evidence type="ECO:0000313" key="13">
    <source>
        <dbReference type="Proteomes" id="UP000199478"/>
    </source>
</evidence>
<comment type="pathway">
    <text evidence="1 9">Cell wall biogenesis; peptidoglycan biosynthesis.</text>
</comment>
<dbReference type="AlphaFoldDB" id="A0A1I6FPR5"/>
<keyword evidence="12" id="KW-0449">Lipoprotein</keyword>
<dbReference type="InterPro" id="IPR005490">
    <property type="entry name" value="LD_TPept_cat_dom"/>
</dbReference>
<keyword evidence="7 9" id="KW-0573">Peptidoglycan synthesis</keyword>
<evidence type="ECO:0000256" key="1">
    <source>
        <dbReference type="ARBA" id="ARBA00004752"/>
    </source>
</evidence>
<evidence type="ECO:0000256" key="2">
    <source>
        <dbReference type="ARBA" id="ARBA00005992"/>
    </source>
</evidence>
<dbReference type="GO" id="GO:0071555">
    <property type="term" value="P:cell wall organization"/>
    <property type="evidence" value="ECO:0007669"/>
    <property type="project" value="UniProtKB-UniRule"/>
</dbReference>
<feature type="active site" description="Nucleophile" evidence="9">
    <location>
        <position position="193"/>
    </location>
</feature>
<dbReference type="Gene3D" id="2.40.440.10">
    <property type="entry name" value="L,D-transpeptidase catalytic domain-like"/>
    <property type="match status" value="1"/>
</dbReference>
<keyword evidence="5" id="KW-0378">Hydrolase</keyword>
<gene>
    <name evidence="12" type="ORF">SAMN04488005_0214</name>
</gene>
<dbReference type="RefSeq" id="WP_242650925.1">
    <property type="nucleotide sequence ID" value="NZ_FOYP01000001.1"/>
</dbReference>
<dbReference type="InterPro" id="IPR038063">
    <property type="entry name" value="Transpep_catalytic_dom"/>
</dbReference>
<dbReference type="SUPFAM" id="SSF141523">
    <property type="entry name" value="L,D-transpeptidase catalytic domain-like"/>
    <property type="match status" value="1"/>
</dbReference>
<dbReference type="STRING" id="390270.SAMN04488005_0214"/>
<dbReference type="CDD" id="cd16913">
    <property type="entry name" value="YkuD_like"/>
    <property type="match status" value="1"/>
</dbReference>
<accession>A0A1I6FPR5</accession>
<feature type="domain" description="L,D-TPase catalytic" evidence="11">
    <location>
        <begin position="80"/>
        <end position="217"/>
    </location>
</feature>
<protein>
    <submittedName>
        <fullName evidence="12">Lipoprotein-anchoring transpeptidase ErfK/SrfK</fullName>
    </submittedName>
</protein>
<reference evidence="13" key="1">
    <citation type="submission" date="2016-10" db="EMBL/GenBank/DDBJ databases">
        <authorList>
            <person name="Varghese N."/>
            <person name="Submissions S."/>
        </authorList>
    </citation>
    <scope>NUCLEOTIDE SEQUENCE [LARGE SCALE GENOMIC DNA]</scope>
    <source>
        <strain evidence="13">DSM 26879</strain>
    </source>
</reference>
<keyword evidence="10" id="KW-0732">Signal</keyword>
<dbReference type="GO" id="GO:0005576">
    <property type="term" value="C:extracellular region"/>
    <property type="evidence" value="ECO:0007669"/>
    <property type="project" value="TreeGrafter"/>
</dbReference>
<evidence type="ECO:0000259" key="11">
    <source>
        <dbReference type="PROSITE" id="PS52029"/>
    </source>
</evidence>
<dbReference type="UniPathway" id="UPA00219"/>
<dbReference type="GO" id="GO:0016757">
    <property type="term" value="F:glycosyltransferase activity"/>
    <property type="evidence" value="ECO:0007669"/>
    <property type="project" value="UniProtKB-KW"/>
</dbReference>
<dbReference type="Proteomes" id="UP000199478">
    <property type="component" value="Unassembled WGS sequence"/>
</dbReference>
<feature type="chain" id="PRO_5011751251" evidence="10">
    <location>
        <begin position="24"/>
        <end position="263"/>
    </location>
</feature>
<dbReference type="GO" id="GO:0018104">
    <property type="term" value="P:peptidoglycan-protein cross-linking"/>
    <property type="evidence" value="ECO:0007669"/>
    <property type="project" value="TreeGrafter"/>
</dbReference>
<dbReference type="GO" id="GO:0071972">
    <property type="term" value="F:peptidoglycan L,D-transpeptidase activity"/>
    <property type="evidence" value="ECO:0007669"/>
    <property type="project" value="TreeGrafter"/>
</dbReference>
<evidence type="ECO:0000256" key="3">
    <source>
        <dbReference type="ARBA" id="ARBA00022676"/>
    </source>
</evidence>
<keyword evidence="13" id="KW-1185">Reference proteome</keyword>
<comment type="similarity">
    <text evidence="2">Belongs to the YkuD family.</text>
</comment>
<keyword evidence="4" id="KW-0808">Transferase</keyword>
<dbReference type="PANTHER" id="PTHR30582:SF24">
    <property type="entry name" value="L,D-TRANSPEPTIDASE ERFK_SRFK-RELATED"/>
    <property type="match status" value="1"/>
</dbReference>
<dbReference type="GO" id="GO:0008360">
    <property type="term" value="P:regulation of cell shape"/>
    <property type="evidence" value="ECO:0007669"/>
    <property type="project" value="UniProtKB-UniRule"/>
</dbReference>
<keyword evidence="3" id="KW-0328">Glycosyltransferase</keyword>
<evidence type="ECO:0000256" key="5">
    <source>
        <dbReference type="ARBA" id="ARBA00022801"/>
    </source>
</evidence>
<evidence type="ECO:0000256" key="9">
    <source>
        <dbReference type="PROSITE-ProRule" id="PRU01373"/>
    </source>
</evidence>
<evidence type="ECO:0000256" key="7">
    <source>
        <dbReference type="ARBA" id="ARBA00022984"/>
    </source>
</evidence>
<proteinExistence type="inferred from homology"/>
<evidence type="ECO:0000256" key="10">
    <source>
        <dbReference type="SAM" id="SignalP"/>
    </source>
</evidence>
<keyword evidence="8 9" id="KW-0961">Cell wall biogenesis/degradation</keyword>
<keyword evidence="6 9" id="KW-0133">Cell shape</keyword>
<feature type="active site" description="Proton donor/acceptor" evidence="9">
    <location>
        <position position="177"/>
    </location>
</feature>
<dbReference type="Pfam" id="PF03734">
    <property type="entry name" value="YkuD"/>
    <property type="match status" value="1"/>
</dbReference>
<evidence type="ECO:0000256" key="4">
    <source>
        <dbReference type="ARBA" id="ARBA00022679"/>
    </source>
</evidence>
<name>A0A1I6FPR5_9RHOB</name>
<evidence type="ECO:0000313" key="12">
    <source>
        <dbReference type="EMBL" id="SFR31943.1"/>
    </source>
</evidence>
<dbReference type="InterPro" id="IPR050979">
    <property type="entry name" value="LD-transpeptidase"/>
</dbReference>